<dbReference type="EMBL" id="CM056744">
    <property type="protein sequence ID" value="KAJ8665447.1"/>
    <property type="molecule type" value="Genomic_DNA"/>
</dbReference>
<proteinExistence type="predicted"/>
<dbReference type="Proteomes" id="UP001239111">
    <property type="component" value="Chromosome 4"/>
</dbReference>
<sequence length="214" mass="25150">MYPMKKHSSEHQDESNKAPPTCGLCDKPFPTETMLRNHIDQFDTLKECPDCGFVYTLCYQLKKHRMWVHESIEGVLACECSRTFVELCDLKNHLQSHADEKLHSCELCGAKFKSEKHVMQHEQSIHENKKKHKCQICDCAFDRLGSRTHHEELHSYGRKYSCKSCGRQFSRLDSKNRHEQKHLSLGGPGFKYIPWTQKNINQKEMNENFNQNMF</sequence>
<reference evidence="1" key="1">
    <citation type="submission" date="2023-04" db="EMBL/GenBank/DDBJ databases">
        <title>A chromosome-level genome assembly of the parasitoid wasp Eretmocerus hayati.</title>
        <authorList>
            <person name="Zhong Y."/>
            <person name="Liu S."/>
            <person name="Liu Y."/>
        </authorList>
    </citation>
    <scope>NUCLEOTIDE SEQUENCE</scope>
    <source>
        <strain evidence="1">ZJU_SS_LIU_2023</strain>
    </source>
</reference>
<accession>A0ACC2N2S4</accession>
<keyword evidence="2" id="KW-1185">Reference proteome</keyword>
<gene>
    <name evidence="1" type="ORF">QAD02_007109</name>
</gene>
<protein>
    <submittedName>
        <fullName evidence="1">Uncharacterized protein</fullName>
    </submittedName>
</protein>
<organism evidence="1 2">
    <name type="scientific">Eretmocerus hayati</name>
    <dbReference type="NCBI Taxonomy" id="131215"/>
    <lineage>
        <taxon>Eukaryota</taxon>
        <taxon>Metazoa</taxon>
        <taxon>Ecdysozoa</taxon>
        <taxon>Arthropoda</taxon>
        <taxon>Hexapoda</taxon>
        <taxon>Insecta</taxon>
        <taxon>Pterygota</taxon>
        <taxon>Neoptera</taxon>
        <taxon>Endopterygota</taxon>
        <taxon>Hymenoptera</taxon>
        <taxon>Apocrita</taxon>
        <taxon>Proctotrupomorpha</taxon>
        <taxon>Chalcidoidea</taxon>
        <taxon>Aphelinidae</taxon>
        <taxon>Aphelininae</taxon>
        <taxon>Eretmocerus</taxon>
    </lineage>
</organism>
<comment type="caution">
    <text evidence="1">The sequence shown here is derived from an EMBL/GenBank/DDBJ whole genome shotgun (WGS) entry which is preliminary data.</text>
</comment>
<evidence type="ECO:0000313" key="2">
    <source>
        <dbReference type="Proteomes" id="UP001239111"/>
    </source>
</evidence>
<name>A0ACC2N2S4_9HYME</name>
<evidence type="ECO:0000313" key="1">
    <source>
        <dbReference type="EMBL" id="KAJ8665447.1"/>
    </source>
</evidence>